<dbReference type="NCBIfam" id="TIGR03604">
    <property type="entry name" value="TOMM_cyclo_SagD"/>
    <property type="match status" value="1"/>
</dbReference>
<protein>
    <submittedName>
        <fullName evidence="2">TOMM leader peptide-binding protein</fullName>
    </submittedName>
</protein>
<dbReference type="PANTHER" id="PTHR37809">
    <property type="entry name" value="RIBOSOMAL PROTEIN S12 METHYLTHIOTRANSFERASE ACCESSORY FACTOR YCAO"/>
    <property type="match status" value="1"/>
</dbReference>
<evidence type="ECO:0000313" key="3">
    <source>
        <dbReference type="Proteomes" id="UP000297948"/>
    </source>
</evidence>
<dbReference type="Gene3D" id="3.30.40.250">
    <property type="match status" value="1"/>
</dbReference>
<name>A0A4Z0HBQ0_9ACTN</name>
<proteinExistence type="predicted"/>
<keyword evidence="3" id="KW-1185">Reference proteome</keyword>
<dbReference type="InterPro" id="IPR027624">
    <property type="entry name" value="TOMM_cyclo_SagD"/>
</dbReference>
<dbReference type="EMBL" id="SRID01000026">
    <property type="protein sequence ID" value="TGB16630.1"/>
    <property type="molecule type" value="Genomic_DNA"/>
</dbReference>
<reference evidence="2 3" key="1">
    <citation type="submission" date="2019-03" db="EMBL/GenBank/DDBJ databases">
        <authorList>
            <person name="Gonzalez-Pimentel J.L."/>
        </authorList>
    </citation>
    <scope>NUCLEOTIDE SEQUENCE [LARGE SCALE GENOMIC DNA]</scope>
    <source>
        <strain evidence="2 3">JCM 31289</strain>
    </source>
</reference>
<dbReference type="Gene3D" id="3.30.160.660">
    <property type="match status" value="1"/>
</dbReference>
<sequence>MTTVSNAAGAATATDTRARAAADLLRGHLATSVGAGVTLDVGVLGLPAQPDPRPATADPAAPDRLIYPVRVYAGTVLLGPLHRADGDSRPCARCLERRWLGLRRVEERRAIEDGTDATAVGEDPSFIPFVLDQLSGIVAAETAGAALPPGDLRVGEIVEVRPADLTVTRRELIADSECERCATPVPDTAEAVALSLRPRPKPGPTVYRGSAAADLNLPAAGYVNEVCGTLANAARRVYQCSATLPVSGYFRVRSKYDYHEMWWSGQSQSSAASERYGMLEGLERYAGQFPRAKETVTYASYRELAADALDPTVTGSYRPEFYAGHTEYYQPFDPDTPMHWVWGHSYGQEKPVLVPEQLVFYLDRRPDKKFVQECSNGCASGTSTEEALLHGMLELIERDAFLLNWYAGARLPEIDPASVADEEVRFILDRCARLGYRMRLFDMRVDLPVPAVMAVAERLDGGLGTLCFAAGASLDPVDAVRAAISETASYIPGMDERVEAKLPDLHAMAKDYNRVHELTHHALLYGLPEMAPVADFLLADPDPRPMAELYRDWLAQRPATLDLADDARFLIDRIREAGSDVIAVDQTCPEQHGTGIRTLCVLAPGLIPIDFGWERQRALDHPRLHAYLDGRLAEIHPRSAGYGPTGLNPKPHPFP</sequence>
<feature type="domain" description="YcaO" evidence="1">
    <location>
        <begin position="265"/>
        <end position="655"/>
    </location>
</feature>
<accession>A0A4Z0HBQ0</accession>
<dbReference type="InterPro" id="IPR003776">
    <property type="entry name" value="YcaO-like_dom"/>
</dbReference>
<dbReference type="NCBIfam" id="TIGR03882">
    <property type="entry name" value="cyclo_dehyd_2"/>
    <property type="match status" value="1"/>
</dbReference>
<dbReference type="OrthoDB" id="2379922at2"/>
<dbReference type="Proteomes" id="UP000297948">
    <property type="component" value="Unassembled WGS sequence"/>
</dbReference>
<dbReference type="RefSeq" id="WP_135337716.1">
    <property type="nucleotide sequence ID" value="NZ_JBHLTX010000005.1"/>
</dbReference>
<gene>
    <name evidence="2" type="ORF">E4099_05055</name>
</gene>
<dbReference type="Gene3D" id="3.30.1330.230">
    <property type="match status" value="1"/>
</dbReference>
<dbReference type="Pfam" id="PF02624">
    <property type="entry name" value="YcaO"/>
    <property type="match status" value="1"/>
</dbReference>
<dbReference type="AlphaFoldDB" id="A0A4Z0HBQ0"/>
<evidence type="ECO:0000313" key="2">
    <source>
        <dbReference type="EMBL" id="TGB16630.1"/>
    </source>
</evidence>
<evidence type="ECO:0000259" key="1">
    <source>
        <dbReference type="PROSITE" id="PS51664"/>
    </source>
</evidence>
<dbReference type="InterPro" id="IPR022291">
    <property type="entry name" value="Bacteriocin_synth_cyclodeHase"/>
</dbReference>
<comment type="caution">
    <text evidence="2">The sequence shown here is derived from an EMBL/GenBank/DDBJ whole genome shotgun (WGS) entry which is preliminary data.</text>
</comment>
<dbReference type="PROSITE" id="PS51664">
    <property type="entry name" value="YCAO"/>
    <property type="match status" value="1"/>
</dbReference>
<organism evidence="2 3">
    <name type="scientific">Streptomyces palmae</name>
    <dbReference type="NCBI Taxonomy" id="1701085"/>
    <lineage>
        <taxon>Bacteria</taxon>
        <taxon>Bacillati</taxon>
        <taxon>Actinomycetota</taxon>
        <taxon>Actinomycetes</taxon>
        <taxon>Kitasatosporales</taxon>
        <taxon>Streptomycetaceae</taxon>
        <taxon>Streptomyces</taxon>
    </lineage>
</organism>
<dbReference type="Gene3D" id="3.40.50.720">
    <property type="entry name" value="NAD(P)-binding Rossmann-like Domain"/>
    <property type="match status" value="1"/>
</dbReference>
<dbReference type="PANTHER" id="PTHR37809:SF1">
    <property type="entry name" value="RIBOSOMAL PROTEIN S12 METHYLTHIOTRANSFERASE ACCESSORY FACTOR YCAO"/>
    <property type="match status" value="1"/>
</dbReference>